<dbReference type="HAMAP" id="MF_00135">
    <property type="entry name" value="PRAI"/>
    <property type="match status" value="1"/>
</dbReference>
<dbReference type="InterPro" id="IPR044643">
    <property type="entry name" value="TrpF_fam"/>
</dbReference>
<comment type="catalytic activity">
    <reaction evidence="1 9">
        <text>N-(5-phospho-beta-D-ribosyl)anthranilate = 1-(2-carboxyphenylamino)-1-deoxy-D-ribulose 5-phosphate</text>
        <dbReference type="Rhea" id="RHEA:21540"/>
        <dbReference type="ChEBI" id="CHEBI:18277"/>
        <dbReference type="ChEBI" id="CHEBI:58613"/>
        <dbReference type="EC" id="5.3.1.24"/>
    </reaction>
</comment>
<keyword evidence="12" id="KW-1185">Reference proteome</keyword>
<dbReference type="EC" id="5.3.1.24" evidence="3 9"/>
<comment type="caution">
    <text evidence="11">The sequence shown here is derived from an EMBL/GenBank/DDBJ whole genome shotgun (WGS) entry which is preliminary data.</text>
</comment>
<dbReference type="PANTHER" id="PTHR42894:SF1">
    <property type="entry name" value="N-(5'-PHOSPHORIBOSYL)ANTHRANILATE ISOMERASE"/>
    <property type="match status" value="1"/>
</dbReference>
<feature type="domain" description="N-(5'phosphoribosyl) anthranilate isomerase (PRAI)" evidence="10">
    <location>
        <begin position="7"/>
        <end position="197"/>
    </location>
</feature>
<keyword evidence="6 9" id="KW-0822">Tryptophan biosynthesis</keyword>
<dbReference type="Proteomes" id="UP001195422">
    <property type="component" value="Unassembled WGS sequence"/>
</dbReference>
<evidence type="ECO:0000256" key="1">
    <source>
        <dbReference type="ARBA" id="ARBA00001164"/>
    </source>
</evidence>
<dbReference type="InterPro" id="IPR001240">
    <property type="entry name" value="PRAI_dom"/>
</dbReference>
<keyword evidence="7 9" id="KW-0057">Aromatic amino acid biosynthesis</keyword>
<dbReference type="RefSeq" id="WP_188950220.1">
    <property type="nucleotide sequence ID" value="NZ_BMPH01000022.1"/>
</dbReference>
<reference evidence="11 12" key="1">
    <citation type="submission" date="2021-03" db="EMBL/GenBank/DDBJ databases">
        <title>Sequencing the genomes of 1000 actinobacteria strains.</title>
        <authorList>
            <person name="Klenk H.-P."/>
        </authorList>
    </citation>
    <scope>NUCLEOTIDE SEQUENCE [LARGE SCALE GENOMIC DNA]</scope>
    <source>
        <strain evidence="11 12">DSM 20168</strain>
    </source>
</reference>
<gene>
    <name evidence="9" type="primary">trpF</name>
    <name evidence="11" type="ORF">JOF39_000245</name>
</gene>
<accession>A0ABS4XKY1</accession>
<keyword evidence="5 9" id="KW-0028">Amino-acid biosynthesis</keyword>
<evidence type="ECO:0000256" key="9">
    <source>
        <dbReference type="HAMAP-Rule" id="MF_00135"/>
    </source>
</evidence>
<evidence type="ECO:0000313" key="12">
    <source>
        <dbReference type="Proteomes" id="UP001195422"/>
    </source>
</evidence>
<comment type="similarity">
    <text evidence="9">Belongs to the TrpF family.</text>
</comment>
<dbReference type="InterPro" id="IPR013785">
    <property type="entry name" value="Aldolase_TIM"/>
</dbReference>
<proteinExistence type="inferred from homology"/>
<comment type="pathway">
    <text evidence="2 9">Amino-acid biosynthesis; L-tryptophan biosynthesis; L-tryptophan from chorismate: step 3/5.</text>
</comment>
<evidence type="ECO:0000256" key="6">
    <source>
        <dbReference type="ARBA" id="ARBA00022822"/>
    </source>
</evidence>
<sequence length="203" mass="20697">MSAAPFVKVCGLSTAQDVDIAVAHGADALGFVLTSSPREVSPARAAELVSAVPGSVATVAVFRSEDAATAIRLSREASVGWIQLHGRRTPAEIAAVKAAGFHAIRAVRMDAEPAEFEDWGEDFLLIDAAVPGSGESWDYAAVRELAAGRRWLVAGGLDAGNVAAALAKSQASGADVSSGVESSRGVKDPQLISAFLDAAKAAG</sequence>
<evidence type="ECO:0000256" key="5">
    <source>
        <dbReference type="ARBA" id="ARBA00022605"/>
    </source>
</evidence>
<organism evidence="11 12">
    <name type="scientific">Glutamicibacter protophormiae</name>
    <name type="common">Brevibacterium protophormiae</name>
    <dbReference type="NCBI Taxonomy" id="37930"/>
    <lineage>
        <taxon>Bacteria</taxon>
        <taxon>Bacillati</taxon>
        <taxon>Actinomycetota</taxon>
        <taxon>Actinomycetes</taxon>
        <taxon>Micrococcales</taxon>
        <taxon>Micrococcaceae</taxon>
        <taxon>Glutamicibacter</taxon>
    </lineage>
</organism>
<dbReference type="CDD" id="cd00405">
    <property type="entry name" value="PRAI"/>
    <property type="match status" value="1"/>
</dbReference>
<evidence type="ECO:0000256" key="8">
    <source>
        <dbReference type="ARBA" id="ARBA00023235"/>
    </source>
</evidence>
<keyword evidence="8 9" id="KW-0413">Isomerase</keyword>
<dbReference type="SUPFAM" id="SSF51366">
    <property type="entry name" value="Ribulose-phoshate binding barrel"/>
    <property type="match status" value="1"/>
</dbReference>
<dbReference type="Gene3D" id="3.20.20.70">
    <property type="entry name" value="Aldolase class I"/>
    <property type="match status" value="1"/>
</dbReference>
<dbReference type="EMBL" id="JAGIOJ010000001">
    <property type="protein sequence ID" value="MBP2397164.1"/>
    <property type="molecule type" value="Genomic_DNA"/>
</dbReference>
<protein>
    <recommendedName>
        <fullName evidence="4 9">N-(5'-phosphoribosyl)anthranilate isomerase</fullName>
        <shortName evidence="9">PRAI</shortName>
        <ecNumber evidence="3 9">5.3.1.24</ecNumber>
    </recommendedName>
</protein>
<evidence type="ECO:0000256" key="7">
    <source>
        <dbReference type="ARBA" id="ARBA00023141"/>
    </source>
</evidence>
<name>A0ABS4XKY1_GLUPR</name>
<dbReference type="PANTHER" id="PTHR42894">
    <property type="entry name" value="N-(5'-PHOSPHORIBOSYL)ANTHRANILATE ISOMERASE"/>
    <property type="match status" value="1"/>
</dbReference>
<dbReference type="InterPro" id="IPR011060">
    <property type="entry name" value="RibuloseP-bd_barrel"/>
</dbReference>
<dbReference type="GO" id="GO:0004640">
    <property type="term" value="F:phosphoribosylanthranilate isomerase activity"/>
    <property type="evidence" value="ECO:0007669"/>
    <property type="project" value="UniProtKB-EC"/>
</dbReference>
<evidence type="ECO:0000256" key="2">
    <source>
        <dbReference type="ARBA" id="ARBA00004664"/>
    </source>
</evidence>
<evidence type="ECO:0000256" key="4">
    <source>
        <dbReference type="ARBA" id="ARBA00022272"/>
    </source>
</evidence>
<evidence type="ECO:0000259" key="10">
    <source>
        <dbReference type="Pfam" id="PF00697"/>
    </source>
</evidence>
<evidence type="ECO:0000313" key="11">
    <source>
        <dbReference type="EMBL" id="MBP2397164.1"/>
    </source>
</evidence>
<evidence type="ECO:0000256" key="3">
    <source>
        <dbReference type="ARBA" id="ARBA00012572"/>
    </source>
</evidence>
<dbReference type="Pfam" id="PF00697">
    <property type="entry name" value="PRAI"/>
    <property type="match status" value="1"/>
</dbReference>